<dbReference type="InterPro" id="IPR015994">
    <property type="entry name" value="PEPCK_ATP_CS"/>
</dbReference>
<comment type="caution">
    <text evidence="11">The sequence shown here is derived from an EMBL/GenBank/DDBJ whole genome shotgun (WGS) entry which is preliminary data.</text>
</comment>
<keyword evidence="5" id="KW-0547">Nucleotide-binding</keyword>
<dbReference type="InterPro" id="IPR013035">
    <property type="entry name" value="PEP_carboxykinase_C"/>
</dbReference>
<comment type="pathway">
    <text evidence="1">Carbohydrate biosynthesis; gluconeogenesis.</text>
</comment>
<evidence type="ECO:0000256" key="8">
    <source>
        <dbReference type="ARBA" id="ARBA00023239"/>
    </source>
</evidence>
<feature type="compositionally biased region" description="Polar residues" evidence="10">
    <location>
        <begin position="1"/>
        <end position="13"/>
    </location>
</feature>
<dbReference type="CDD" id="cd00484">
    <property type="entry name" value="PEPCK_ATP"/>
    <property type="match status" value="1"/>
</dbReference>
<dbReference type="PIRSF" id="PIRSF006294">
    <property type="entry name" value="PEP_crbxkin"/>
    <property type="match status" value="1"/>
</dbReference>
<evidence type="ECO:0000256" key="6">
    <source>
        <dbReference type="ARBA" id="ARBA00022793"/>
    </source>
</evidence>
<evidence type="ECO:0000313" key="12">
    <source>
        <dbReference type="Proteomes" id="UP001165090"/>
    </source>
</evidence>
<dbReference type="SUPFAM" id="SSF68923">
    <property type="entry name" value="PEP carboxykinase N-terminal domain"/>
    <property type="match status" value="1"/>
</dbReference>
<gene>
    <name evidence="11" type="ORF">VaNZ11_008245</name>
</gene>
<keyword evidence="12" id="KW-1185">Reference proteome</keyword>
<comment type="similarity">
    <text evidence="2">Belongs to the phosphoenolpyruvate carboxykinase (ATP) family.</text>
</comment>
<dbReference type="EC" id="4.1.1.49" evidence="3"/>
<evidence type="ECO:0000313" key="11">
    <source>
        <dbReference type="EMBL" id="GLI64859.1"/>
    </source>
</evidence>
<dbReference type="Gene3D" id="2.170.8.10">
    <property type="entry name" value="Phosphoenolpyruvate Carboxykinase, domain 2"/>
    <property type="match status" value="1"/>
</dbReference>
<accession>A0ABQ5S4Z6</accession>
<evidence type="ECO:0000256" key="10">
    <source>
        <dbReference type="SAM" id="MobiDB-lite"/>
    </source>
</evidence>
<evidence type="ECO:0000256" key="4">
    <source>
        <dbReference type="ARBA" id="ARBA00022432"/>
    </source>
</evidence>
<evidence type="ECO:0000256" key="2">
    <source>
        <dbReference type="ARBA" id="ARBA00006052"/>
    </source>
</evidence>
<dbReference type="HAMAP" id="MF_00453">
    <property type="entry name" value="PEPCK_ATP"/>
    <property type="match status" value="1"/>
</dbReference>
<dbReference type="Gene3D" id="3.40.449.10">
    <property type="entry name" value="Phosphoenolpyruvate Carboxykinase, domain 1"/>
    <property type="match status" value="1"/>
</dbReference>
<proteinExistence type="inferred from homology"/>
<evidence type="ECO:0000256" key="9">
    <source>
        <dbReference type="ARBA" id="ARBA00047371"/>
    </source>
</evidence>
<protein>
    <recommendedName>
        <fullName evidence="3">phosphoenolpyruvate carboxykinase (ATP)</fullName>
        <ecNumber evidence="3">4.1.1.49</ecNumber>
    </recommendedName>
</protein>
<evidence type="ECO:0000256" key="1">
    <source>
        <dbReference type="ARBA" id="ARBA00004742"/>
    </source>
</evidence>
<dbReference type="NCBIfam" id="NF006821">
    <property type="entry name" value="PRK09344.1-3"/>
    <property type="match status" value="1"/>
</dbReference>
<organism evidence="11 12">
    <name type="scientific">Volvox africanus</name>
    <dbReference type="NCBI Taxonomy" id="51714"/>
    <lineage>
        <taxon>Eukaryota</taxon>
        <taxon>Viridiplantae</taxon>
        <taxon>Chlorophyta</taxon>
        <taxon>core chlorophytes</taxon>
        <taxon>Chlorophyceae</taxon>
        <taxon>CS clade</taxon>
        <taxon>Chlamydomonadales</taxon>
        <taxon>Volvocaceae</taxon>
        <taxon>Volvox</taxon>
    </lineage>
</organism>
<dbReference type="Gene3D" id="3.90.228.20">
    <property type="match status" value="1"/>
</dbReference>
<name>A0ABQ5S4Z6_9CHLO</name>
<dbReference type="NCBIfam" id="NF006820">
    <property type="entry name" value="PRK09344.1-2"/>
    <property type="match status" value="1"/>
</dbReference>
<dbReference type="Proteomes" id="UP001165090">
    <property type="component" value="Unassembled WGS sequence"/>
</dbReference>
<evidence type="ECO:0000256" key="3">
    <source>
        <dbReference type="ARBA" id="ARBA00012363"/>
    </source>
</evidence>
<evidence type="ECO:0000256" key="7">
    <source>
        <dbReference type="ARBA" id="ARBA00022840"/>
    </source>
</evidence>
<dbReference type="SUPFAM" id="SSF53795">
    <property type="entry name" value="PEP carboxykinase-like"/>
    <property type="match status" value="1"/>
</dbReference>
<dbReference type="PROSITE" id="PS00532">
    <property type="entry name" value="PEPCK_ATP"/>
    <property type="match status" value="1"/>
</dbReference>
<dbReference type="NCBIfam" id="TIGR00224">
    <property type="entry name" value="pckA"/>
    <property type="match status" value="1"/>
</dbReference>
<feature type="region of interest" description="Disordered" evidence="10">
    <location>
        <begin position="1"/>
        <end position="38"/>
    </location>
</feature>
<dbReference type="PANTHER" id="PTHR30031:SF0">
    <property type="entry name" value="PHOSPHOENOLPYRUVATE CARBOXYKINASE (ATP)"/>
    <property type="match status" value="1"/>
</dbReference>
<sequence length="628" mass="68977">MMPTSVLSGSVTSRKCRPNVTPCRPTTSLPRPIHHNGVAPTSFNNRRCATAMRFMVQDNLPAANENSFLLDSKFTKESGLAPNVVFRNLSTPQLYEMALAFEPGTHVTSTGALATKSGAKMGRSPTDKRVTRDPETEKDLWWGPYSPNYVMDDRTFLTNRERAIDYLNTLERVYVVDAFVNWDPASRLKVRVVTSRAYHALFMSNMLIRPTAEELENFGEPDFVIYNAGAFPANKYTNFMTSQTSIDLSLKHKEMVILGTMYAGEMKKGVFTLMHYLMPMQGKLSLHSGCNVGAAGDVTLFFGLSGTGKTTLSADPKRPLIGDDEHVWSDNGVFNIEGGCYAKCIGLKEETEPEIWKAIRFGTVLENVVLDPDTRVVDYDSQALTENTRASYPIEYMANARIPCVGDHPKNVILLACDAFGVLPPVSRLTLEQAMYHFISGYTAKVAGTEVGVTEPQATFSACFGSAFLMLHPYKYATMLAEKMAKHGTTAWLINTGWTGGKHGVGKRMSLKHTRAIIDAIHSGELDNAEFVTTPIFNLQVPTSITGVPSEVLSPENVWSNKDEFATTLNNLGHMFVKNFGHFSDGDSFVGAEMAARILTGGPTPLSAEAVSKTGFSAIKEFVQNLVA</sequence>
<dbReference type="Pfam" id="PF01293">
    <property type="entry name" value="PEPCK_ATP"/>
    <property type="match status" value="1"/>
</dbReference>
<keyword evidence="8" id="KW-0456">Lyase</keyword>
<dbReference type="PANTHER" id="PTHR30031">
    <property type="entry name" value="PHOSPHOENOLPYRUVATE CARBOXYKINASE ATP"/>
    <property type="match status" value="1"/>
</dbReference>
<dbReference type="InterPro" id="IPR001272">
    <property type="entry name" value="PEP_carboxykinase_ATP"/>
</dbReference>
<keyword evidence="6" id="KW-0210">Decarboxylase</keyword>
<keyword evidence="4" id="KW-0312">Gluconeogenesis</keyword>
<dbReference type="EMBL" id="BSDZ01000021">
    <property type="protein sequence ID" value="GLI64859.1"/>
    <property type="molecule type" value="Genomic_DNA"/>
</dbReference>
<evidence type="ECO:0000256" key="5">
    <source>
        <dbReference type="ARBA" id="ARBA00022741"/>
    </source>
</evidence>
<reference evidence="11 12" key="1">
    <citation type="journal article" date="2023" name="IScience">
        <title>Expanded male sex-determining region conserved during the evolution of homothallism in the green alga Volvox.</title>
        <authorList>
            <person name="Yamamoto K."/>
            <person name="Matsuzaki R."/>
            <person name="Mahakham W."/>
            <person name="Heman W."/>
            <person name="Sekimoto H."/>
            <person name="Kawachi M."/>
            <person name="Minakuchi Y."/>
            <person name="Toyoda A."/>
            <person name="Nozaki H."/>
        </authorList>
    </citation>
    <scope>NUCLEOTIDE SEQUENCE [LARGE SCALE GENOMIC DNA]</scope>
    <source>
        <strain evidence="11 12">NIES-4468</strain>
    </source>
</reference>
<keyword evidence="7" id="KW-0067">ATP-binding</keyword>
<comment type="catalytic activity">
    <reaction evidence="9">
        <text>oxaloacetate + ATP = phosphoenolpyruvate + ADP + CO2</text>
        <dbReference type="Rhea" id="RHEA:18617"/>
        <dbReference type="ChEBI" id="CHEBI:16452"/>
        <dbReference type="ChEBI" id="CHEBI:16526"/>
        <dbReference type="ChEBI" id="CHEBI:30616"/>
        <dbReference type="ChEBI" id="CHEBI:58702"/>
        <dbReference type="ChEBI" id="CHEBI:456216"/>
        <dbReference type="EC" id="4.1.1.49"/>
    </reaction>
</comment>
<dbReference type="InterPro" id="IPR008210">
    <property type="entry name" value="PEP_carboxykinase_N"/>
</dbReference>